<protein>
    <recommendedName>
        <fullName evidence="7">Amino acid transporter</fullName>
    </recommendedName>
</protein>
<keyword evidence="3" id="KW-1003">Cell membrane</keyword>
<dbReference type="PANTHER" id="PTHR42865">
    <property type="entry name" value="PROTON/GLUTAMATE-ASPARTATE SYMPORTER"/>
    <property type="match status" value="1"/>
</dbReference>
<evidence type="ECO:0000256" key="2">
    <source>
        <dbReference type="ARBA" id="ARBA00022448"/>
    </source>
</evidence>
<keyword evidence="6 7" id="KW-0472">Membrane</keyword>
<keyword evidence="9" id="KW-1185">Reference proteome</keyword>
<name>A0A1Y2CM87_9FUNG</name>
<dbReference type="PRINTS" id="PR00173">
    <property type="entry name" value="EDTRNSPORT"/>
</dbReference>
<evidence type="ECO:0000256" key="7">
    <source>
        <dbReference type="RuleBase" id="RU361216"/>
    </source>
</evidence>
<dbReference type="Proteomes" id="UP000193642">
    <property type="component" value="Unassembled WGS sequence"/>
</dbReference>
<dbReference type="InterPro" id="IPR036458">
    <property type="entry name" value="Na:dicarbo_symporter_sf"/>
</dbReference>
<sequence length="428" mass="45760">MTYKPAVAQTNKDTRPFWKKFSKDAAPTANIFMRPIQFVVLPLVFASLVGGIAGHGDLKALGRLALKTFIYFELVTTLALLFGLIAANTVKPGDGGISKGKNYTVDTTQTFTYALWINHLTPKTWGEMMGGSGNSELLQVLVAAILFGCATALVPEDHHKRTILNLCDAVLNVMFKFVDIVIWAAPVAVVFSIANVVASAGGLAVLATLGKLVASLYITCLIFIVLVFGLVCLIFKIPPLEFLVAMREPLVIAYTTATSEACLPKVFEALQAYGVSTEVTGFVVPFGYSFNLDGSTLYLTLASLFCAQAAGVEKSIGEQIVMVLMLMISSKGVAGVRSASIIVIAATVTQFNIPAWPITIILGVDWFMDMMRTLVNVMGNCLAAVAMAKWEGEFRKELIAEASEVDGAVAVFDKTGAADAVVVVSKSD</sequence>
<feature type="transmembrane region" description="Helical" evidence="7">
    <location>
        <begin position="36"/>
        <end position="56"/>
    </location>
</feature>
<keyword evidence="5 7" id="KW-1133">Transmembrane helix</keyword>
<evidence type="ECO:0000256" key="3">
    <source>
        <dbReference type="ARBA" id="ARBA00022475"/>
    </source>
</evidence>
<evidence type="ECO:0000313" key="8">
    <source>
        <dbReference type="EMBL" id="ORY47475.1"/>
    </source>
</evidence>
<keyword evidence="4 7" id="KW-0812">Transmembrane</keyword>
<evidence type="ECO:0000313" key="9">
    <source>
        <dbReference type="Proteomes" id="UP000193642"/>
    </source>
</evidence>
<dbReference type="GO" id="GO:0015293">
    <property type="term" value="F:symporter activity"/>
    <property type="evidence" value="ECO:0007669"/>
    <property type="project" value="UniProtKB-UniRule"/>
</dbReference>
<keyword evidence="2 7" id="KW-0813">Transport</keyword>
<dbReference type="GO" id="GO:0005886">
    <property type="term" value="C:plasma membrane"/>
    <property type="evidence" value="ECO:0007669"/>
    <property type="project" value="UniProtKB-SubCell"/>
</dbReference>
<comment type="similarity">
    <text evidence="7">Belongs to the dicarboxylate/amino acid:cation symporter (DAACS) (TC 2.A.23) family.</text>
</comment>
<dbReference type="Gene3D" id="1.10.3860.10">
    <property type="entry name" value="Sodium:dicarboxylate symporter"/>
    <property type="match status" value="1"/>
</dbReference>
<evidence type="ECO:0000256" key="4">
    <source>
        <dbReference type="ARBA" id="ARBA00022692"/>
    </source>
</evidence>
<feature type="transmembrane region" description="Helical" evidence="7">
    <location>
        <begin position="137"/>
        <end position="155"/>
    </location>
</feature>
<comment type="caution">
    <text evidence="8">The sequence shown here is derived from an EMBL/GenBank/DDBJ whole genome shotgun (WGS) entry which is preliminary data.</text>
</comment>
<feature type="transmembrane region" description="Helical" evidence="7">
    <location>
        <begin position="68"/>
        <end position="87"/>
    </location>
</feature>
<evidence type="ECO:0000256" key="6">
    <source>
        <dbReference type="ARBA" id="ARBA00023136"/>
    </source>
</evidence>
<organism evidence="8 9">
    <name type="scientific">Rhizoclosmatium globosum</name>
    <dbReference type="NCBI Taxonomy" id="329046"/>
    <lineage>
        <taxon>Eukaryota</taxon>
        <taxon>Fungi</taxon>
        <taxon>Fungi incertae sedis</taxon>
        <taxon>Chytridiomycota</taxon>
        <taxon>Chytridiomycota incertae sedis</taxon>
        <taxon>Chytridiomycetes</taxon>
        <taxon>Chytridiales</taxon>
        <taxon>Chytriomycetaceae</taxon>
        <taxon>Rhizoclosmatium</taxon>
    </lineage>
</organism>
<dbReference type="EMBL" id="MCGO01000014">
    <property type="protein sequence ID" value="ORY47475.1"/>
    <property type="molecule type" value="Genomic_DNA"/>
</dbReference>
<keyword evidence="7" id="KW-0769">Symport</keyword>
<evidence type="ECO:0000256" key="5">
    <source>
        <dbReference type="ARBA" id="ARBA00022989"/>
    </source>
</evidence>
<dbReference type="AlphaFoldDB" id="A0A1Y2CM87"/>
<dbReference type="STRING" id="329046.A0A1Y2CM87"/>
<dbReference type="PANTHER" id="PTHR42865:SF7">
    <property type="entry name" value="PROTON_GLUTAMATE-ASPARTATE SYMPORTER"/>
    <property type="match status" value="1"/>
</dbReference>
<dbReference type="InterPro" id="IPR001991">
    <property type="entry name" value="Na-dicarboxylate_symporter"/>
</dbReference>
<proteinExistence type="inferred from homology"/>
<reference evidence="8 9" key="1">
    <citation type="submission" date="2016-07" db="EMBL/GenBank/DDBJ databases">
        <title>Pervasive Adenine N6-methylation of Active Genes in Fungi.</title>
        <authorList>
            <consortium name="DOE Joint Genome Institute"/>
            <person name="Mondo S.J."/>
            <person name="Dannebaum R.O."/>
            <person name="Kuo R.C."/>
            <person name="Labutti K."/>
            <person name="Haridas S."/>
            <person name="Kuo A."/>
            <person name="Salamov A."/>
            <person name="Ahrendt S.R."/>
            <person name="Lipzen A."/>
            <person name="Sullivan W."/>
            <person name="Andreopoulos W.B."/>
            <person name="Clum A."/>
            <person name="Lindquist E."/>
            <person name="Daum C."/>
            <person name="Ramamoorthy G.K."/>
            <person name="Gryganskyi A."/>
            <person name="Culley D."/>
            <person name="Magnuson J.K."/>
            <person name="James T.Y."/>
            <person name="O'Malley M.A."/>
            <person name="Stajich J.E."/>
            <person name="Spatafora J.W."/>
            <person name="Visel A."/>
            <person name="Grigoriev I.V."/>
        </authorList>
    </citation>
    <scope>NUCLEOTIDE SEQUENCE [LARGE SCALE GENOMIC DNA]</scope>
    <source>
        <strain evidence="8 9">JEL800</strain>
    </source>
</reference>
<gene>
    <name evidence="8" type="ORF">BCR33DRAFT_715180</name>
</gene>
<dbReference type="SUPFAM" id="SSF118215">
    <property type="entry name" value="Proton glutamate symport protein"/>
    <property type="match status" value="1"/>
</dbReference>
<evidence type="ECO:0000256" key="1">
    <source>
        <dbReference type="ARBA" id="ARBA00004651"/>
    </source>
</evidence>
<feature type="transmembrane region" description="Helical" evidence="7">
    <location>
        <begin position="189"/>
        <end position="209"/>
    </location>
</feature>
<dbReference type="Pfam" id="PF00375">
    <property type="entry name" value="SDF"/>
    <property type="match status" value="1"/>
</dbReference>
<accession>A0A1Y2CM87</accession>
<comment type="subcellular location">
    <subcellularLocation>
        <location evidence="1">Cell membrane</location>
        <topology evidence="1">Multi-pass membrane protein</topology>
    </subcellularLocation>
    <subcellularLocation>
        <location evidence="7">Membrane</location>
        <topology evidence="7">Multi-pass membrane protein</topology>
    </subcellularLocation>
</comment>
<feature type="transmembrane region" description="Helical" evidence="7">
    <location>
        <begin position="216"/>
        <end position="237"/>
    </location>
</feature>
<dbReference type="OrthoDB" id="5877963at2759"/>